<feature type="transmembrane region" description="Helical" evidence="7">
    <location>
        <begin position="279"/>
        <end position="303"/>
    </location>
</feature>
<evidence type="ECO:0000259" key="8">
    <source>
        <dbReference type="Pfam" id="PF20684"/>
    </source>
</evidence>
<dbReference type="GO" id="GO:0016020">
    <property type="term" value="C:membrane"/>
    <property type="evidence" value="ECO:0007669"/>
    <property type="project" value="UniProtKB-SubCell"/>
</dbReference>
<comment type="similarity">
    <text evidence="5">Belongs to the SAT4 family.</text>
</comment>
<feature type="transmembrane region" description="Helical" evidence="7">
    <location>
        <begin position="241"/>
        <end position="259"/>
    </location>
</feature>
<organism evidence="9 10">
    <name type="scientific">Ceratocystis fimbriata f. sp. platani</name>
    <dbReference type="NCBI Taxonomy" id="88771"/>
    <lineage>
        <taxon>Eukaryota</taxon>
        <taxon>Fungi</taxon>
        <taxon>Dikarya</taxon>
        <taxon>Ascomycota</taxon>
        <taxon>Pezizomycotina</taxon>
        <taxon>Sordariomycetes</taxon>
        <taxon>Hypocreomycetidae</taxon>
        <taxon>Microascales</taxon>
        <taxon>Ceratocystidaceae</taxon>
        <taxon>Ceratocystis</taxon>
    </lineage>
</organism>
<dbReference type="Pfam" id="PF20684">
    <property type="entry name" value="Fung_rhodopsin"/>
    <property type="match status" value="1"/>
</dbReference>
<reference evidence="9 10" key="1">
    <citation type="submission" date="2015-04" db="EMBL/GenBank/DDBJ databases">
        <title>Genome sequence of Ceratocystis platani, a major pathogen of plane trees.</title>
        <authorList>
            <person name="Belbahri L."/>
        </authorList>
    </citation>
    <scope>NUCLEOTIDE SEQUENCE [LARGE SCALE GENOMIC DNA]</scope>
    <source>
        <strain evidence="9 10">CFO</strain>
    </source>
</reference>
<feature type="domain" description="Rhodopsin" evidence="8">
    <location>
        <begin position="67"/>
        <end position="304"/>
    </location>
</feature>
<keyword evidence="4 7" id="KW-0472">Membrane</keyword>
<feature type="transmembrane region" description="Helical" evidence="7">
    <location>
        <begin position="120"/>
        <end position="140"/>
    </location>
</feature>
<dbReference type="PANTHER" id="PTHR33048:SF42">
    <property type="entry name" value="INTEGRAL MEMBRANE PROTEIN"/>
    <property type="match status" value="1"/>
</dbReference>
<proteinExistence type="inferred from homology"/>
<sequence>MAEAISEYAGLLFARAVTGAAGAGDVNGTAVLDADAKLRPGYNDNRGPGLRASCWILGGLSLVFLSLRVYCKFLKHRGLYWDDYLLIASWLAVLGTIILTDIAISHGYGRHAWAIDPSEANILSLSGLMSVTFAIAGQAWSKSSFAMTLYRIATPHMRWSIWFIVITLNILMMIVALFFWVPCDPLEKAWKPMVKGSCWDPYIVVRLYIVVSVYSGIIDITLAFMPWKIVMGLQMKLSEKLGVATAMSMGVFAGVSAFIKASYLPVLAAPDFNYDGSHLVIWGIAETSVTVMAASIPVMRVLVREVVSTGGGNSGYNQTDPENLHSRSNHSHIHGHGIGTTSNAFAMHDGVGMDGTGGKPRSSFSNAISSLKGGGNKTKIPDVYGMTNISERSLPSSVSTMPLHPLGPQSVKKS</sequence>
<evidence type="ECO:0000256" key="3">
    <source>
        <dbReference type="ARBA" id="ARBA00022989"/>
    </source>
</evidence>
<evidence type="ECO:0000313" key="9">
    <source>
        <dbReference type="EMBL" id="KKF94833.1"/>
    </source>
</evidence>
<dbReference type="InterPro" id="IPR052337">
    <property type="entry name" value="SAT4-like"/>
</dbReference>
<feature type="transmembrane region" description="Helical" evidence="7">
    <location>
        <begin position="161"/>
        <end position="182"/>
    </location>
</feature>
<dbReference type="InterPro" id="IPR049326">
    <property type="entry name" value="Rhodopsin_dom_fungi"/>
</dbReference>
<dbReference type="Proteomes" id="UP000034841">
    <property type="component" value="Unassembled WGS sequence"/>
</dbReference>
<evidence type="ECO:0000256" key="7">
    <source>
        <dbReference type="SAM" id="Phobius"/>
    </source>
</evidence>
<evidence type="ECO:0000256" key="1">
    <source>
        <dbReference type="ARBA" id="ARBA00004141"/>
    </source>
</evidence>
<evidence type="ECO:0000256" key="2">
    <source>
        <dbReference type="ARBA" id="ARBA00022692"/>
    </source>
</evidence>
<comment type="caution">
    <text evidence="9">The sequence shown here is derived from an EMBL/GenBank/DDBJ whole genome shotgun (WGS) entry which is preliminary data.</text>
</comment>
<dbReference type="OrthoDB" id="5417887at2759"/>
<dbReference type="EMBL" id="LBBL01000136">
    <property type="protein sequence ID" value="KKF94833.1"/>
    <property type="molecule type" value="Genomic_DNA"/>
</dbReference>
<gene>
    <name evidence="9" type="ORF">CFO_g2822</name>
</gene>
<keyword evidence="10" id="KW-1185">Reference proteome</keyword>
<feature type="region of interest" description="Disordered" evidence="6">
    <location>
        <begin position="391"/>
        <end position="414"/>
    </location>
</feature>
<evidence type="ECO:0000256" key="5">
    <source>
        <dbReference type="ARBA" id="ARBA00038359"/>
    </source>
</evidence>
<dbReference type="AlphaFoldDB" id="A0A0F8BQL2"/>
<feature type="transmembrane region" description="Helical" evidence="7">
    <location>
        <begin position="83"/>
        <end position="108"/>
    </location>
</feature>
<accession>A0A0F8BQL2</accession>
<keyword evidence="3 7" id="KW-1133">Transmembrane helix</keyword>
<dbReference type="PANTHER" id="PTHR33048">
    <property type="entry name" value="PTH11-LIKE INTEGRAL MEMBRANE PROTEIN (AFU_ORTHOLOGUE AFUA_5G11245)"/>
    <property type="match status" value="1"/>
</dbReference>
<feature type="transmembrane region" description="Helical" evidence="7">
    <location>
        <begin position="202"/>
        <end position="229"/>
    </location>
</feature>
<evidence type="ECO:0000313" key="10">
    <source>
        <dbReference type="Proteomes" id="UP000034841"/>
    </source>
</evidence>
<evidence type="ECO:0000256" key="6">
    <source>
        <dbReference type="SAM" id="MobiDB-lite"/>
    </source>
</evidence>
<comment type="subcellular location">
    <subcellularLocation>
        <location evidence="1">Membrane</location>
        <topology evidence="1">Multi-pass membrane protein</topology>
    </subcellularLocation>
</comment>
<keyword evidence="2 7" id="KW-0812">Transmembrane</keyword>
<name>A0A0F8BQL2_CERFI</name>
<feature type="transmembrane region" description="Helical" evidence="7">
    <location>
        <begin position="50"/>
        <end position="71"/>
    </location>
</feature>
<protein>
    <recommendedName>
        <fullName evidence="8">Rhodopsin domain-containing protein</fullName>
    </recommendedName>
</protein>
<feature type="compositionally biased region" description="Polar residues" evidence="6">
    <location>
        <begin position="391"/>
        <end position="400"/>
    </location>
</feature>
<evidence type="ECO:0000256" key="4">
    <source>
        <dbReference type="ARBA" id="ARBA00023136"/>
    </source>
</evidence>